<protein>
    <recommendedName>
        <fullName evidence="2">DNA ligase (ATP)</fullName>
        <ecNumber evidence="2">6.5.1.1</ecNumber>
    </recommendedName>
</protein>
<evidence type="ECO:0000259" key="5">
    <source>
        <dbReference type="PROSITE" id="PS50160"/>
    </source>
</evidence>
<dbReference type="Gene3D" id="3.30.470.30">
    <property type="entry name" value="DNA ligase/mRNA capping enzyme"/>
    <property type="match status" value="1"/>
</dbReference>
<keyword evidence="3 6" id="KW-0436">Ligase</keyword>
<accession>A0A2J0Z8E1</accession>
<evidence type="ECO:0000256" key="2">
    <source>
        <dbReference type="ARBA" id="ARBA00012727"/>
    </source>
</evidence>
<dbReference type="InterPro" id="IPR012310">
    <property type="entry name" value="DNA_ligase_ATP-dep_cent"/>
</dbReference>
<evidence type="ECO:0000313" key="6">
    <source>
        <dbReference type="EMBL" id="PJR16790.1"/>
    </source>
</evidence>
<dbReference type="Gene3D" id="2.40.50.140">
    <property type="entry name" value="Nucleic acid-binding proteins"/>
    <property type="match status" value="1"/>
</dbReference>
<proteinExistence type="inferred from homology"/>
<dbReference type="InterPro" id="IPR012340">
    <property type="entry name" value="NA-bd_OB-fold"/>
</dbReference>
<evidence type="ECO:0000256" key="1">
    <source>
        <dbReference type="ARBA" id="ARBA00007572"/>
    </source>
</evidence>
<dbReference type="PANTHER" id="PTHR45674">
    <property type="entry name" value="DNA LIGASE 1/3 FAMILY MEMBER"/>
    <property type="match status" value="1"/>
</dbReference>
<dbReference type="Pfam" id="PF04679">
    <property type="entry name" value="DNA_ligase_A_C"/>
    <property type="match status" value="1"/>
</dbReference>
<dbReference type="AlphaFoldDB" id="A0A2J0Z8E1"/>
<dbReference type="PANTHER" id="PTHR45674:SF4">
    <property type="entry name" value="DNA LIGASE 1"/>
    <property type="match status" value="1"/>
</dbReference>
<dbReference type="GO" id="GO:0006281">
    <property type="term" value="P:DNA repair"/>
    <property type="evidence" value="ECO:0007669"/>
    <property type="project" value="InterPro"/>
</dbReference>
<dbReference type="EMBL" id="NJGD01000001">
    <property type="protein sequence ID" value="PJR16790.1"/>
    <property type="molecule type" value="Genomic_DNA"/>
</dbReference>
<dbReference type="SUPFAM" id="SSF50249">
    <property type="entry name" value="Nucleic acid-binding proteins"/>
    <property type="match status" value="1"/>
</dbReference>
<evidence type="ECO:0000313" key="7">
    <source>
        <dbReference type="Proteomes" id="UP000231987"/>
    </source>
</evidence>
<dbReference type="Gene3D" id="3.30.1490.70">
    <property type="match status" value="1"/>
</dbReference>
<dbReference type="GO" id="GO:0003910">
    <property type="term" value="F:DNA ligase (ATP) activity"/>
    <property type="evidence" value="ECO:0007669"/>
    <property type="project" value="UniProtKB-EC"/>
</dbReference>
<name>A0A2J0Z8E1_RHIML</name>
<dbReference type="EC" id="6.5.1.1" evidence="2"/>
<sequence>MFSTSKESIRLFASLCVNGLMAKASSKKLRDVPPTDPMPARIDPCLATLVDKPPKGDDWAYEVKWDGYRLAVHIEPGRVRVLTRGGYDWTERFPTIADDARRLAVKTAILDGEAVVLDDQGRSDFGMLQRALGRLPSPYEAGAIVFYAFDLLYLDGRDLRRLPLGERRRLLEPLVAGREGAIRLSEEVQAAGDEFFRVACAHGLEGIIAKHVEKPYRSGRGEWWQKITCKRRDSFVIVGFEPSTVPAHLGRLLLAARKDGELVYVGGCGTGWSNELSRELRKLLEGMVTKAPAVALRRKGAVFTEPVLVADVEYRAWTDDGKLRHASFKGIRERADDATIYDLPAI</sequence>
<feature type="domain" description="ATP-dependent DNA ligase family profile" evidence="5">
    <location>
        <begin position="137"/>
        <end position="270"/>
    </location>
</feature>
<dbReference type="Proteomes" id="UP000231987">
    <property type="component" value="Unassembled WGS sequence"/>
</dbReference>
<comment type="caution">
    <text evidence="6">The sequence shown here is derived from an EMBL/GenBank/DDBJ whole genome shotgun (WGS) entry which is preliminary data.</text>
</comment>
<evidence type="ECO:0000256" key="3">
    <source>
        <dbReference type="ARBA" id="ARBA00022598"/>
    </source>
</evidence>
<dbReference type="Pfam" id="PF01068">
    <property type="entry name" value="DNA_ligase_A_M"/>
    <property type="match status" value="1"/>
</dbReference>
<comment type="catalytic activity">
    <reaction evidence="4">
        <text>ATP + (deoxyribonucleotide)n-3'-hydroxyl + 5'-phospho-(deoxyribonucleotide)m = (deoxyribonucleotide)n+m + AMP + diphosphate.</text>
        <dbReference type="EC" id="6.5.1.1"/>
    </reaction>
</comment>
<gene>
    <name evidence="6" type="ORF">CEJ86_00845</name>
</gene>
<dbReference type="GO" id="GO:0006310">
    <property type="term" value="P:DNA recombination"/>
    <property type="evidence" value="ECO:0007669"/>
    <property type="project" value="InterPro"/>
</dbReference>
<dbReference type="CDD" id="cd07971">
    <property type="entry name" value="OBF_DNA_ligase_LigD"/>
    <property type="match status" value="1"/>
</dbReference>
<dbReference type="InterPro" id="IPR012309">
    <property type="entry name" value="DNA_ligase_ATP-dep_C"/>
</dbReference>
<dbReference type="InterPro" id="IPR050191">
    <property type="entry name" value="ATP-dep_DNA_ligase"/>
</dbReference>
<comment type="similarity">
    <text evidence="1">Belongs to the ATP-dependent DNA ligase family.</text>
</comment>
<dbReference type="SUPFAM" id="SSF56091">
    <property type="entry name" value="DNA ligase/mRNA capping enzyme, catalytic domain"/>
    <property type="match status" value="1"/>
</dbReference>
<dbReference type="PROSITE" id="PS50160">
    <property type="entry name" value="DNA_LIGASE_A3"/>
    <property type="match status" value="1"/>
</dbReference>
<dbReference type="InterPro" id="IPR014146">
    <property type="entry name" value="LigD_ligase_dom"/>
</dbReference>
<dbReference type="GO" id="GO:0005524">
    <property type="term" value="F:ATP binding"/>
    <property type="evidence" value="ECO:0007669"/>
    <property type="project" value="InterPro"/>
</dbReference>
<evidence type="ECO:0000256" key="4">
    <source>
        <dbReference type="ARBA" id="ARBA00034003"/>
    </source>
</evidence>
<reference evidence="6 7" key="1">
    <citation type="submission" date="2017-06" db="EMBL/GenBank/DDBJ databases">
        <title>Ensifer strains isolated from leguminous trees and herbs display diverse denitrification phenotypes with some acting as strong N2O sinks.</title>
        <authorList>
            <person name="Woliy K."/>
            <person name="Mania D."/>
            <person name="Bakken L.R."/>
            <person name="Frostegard A."/>
        </authorList>
    </citation>
    <scope>NUCLEOTIDE SEQUENCE [LARGE SCALE GENOMIC DNA]</scope>
    <source>
        <strain evidence="6 7">AC50a</strain>
    </source>
</reference>
<organism evidence="6 7">
    <name type="scientific">Rhizobium meliloti</name>
    <name type="common">Ensifer meliloti</name>
    <name type="synonym">Sinorhizobium meliloti</name>
    <dbReference type="NCBI Taxonomy" id="382"/>
    <lineage>
        <taxon>Bacteria</taxon>
        <taxon>Pseudomonadati</taxon>
        <taxon>Pseudomonadota</taxon>
        <taxon>Alphaproteobacteria</taxon>
        <taxon>Hyphomicrobiales</taxon>
        <taxon>Rhizobiaceae</taxon>
        <taxon>Sinorhizobium/Ensifer group</taxon>
        <taxon>Sinorhizobium</taxon>
    </lineage>
</organism>
<dbReference type="NCBIfam" id="TIGR02779">
    <property type="entry name" value="NHEJ_ligase_lig"/>
    <property type="match status" value="1"/>
</dbReference>
<dbReference type="CDD" id="cd07906">
    <property type="entry name" value="Adenylation_DNA_ligase_LigD_LigC"/>
    <property type="match status" value="1"/>
</dbReference>